<dbReference type="Gene3D" id="3.80.10.10">
    <property type="entry name" value="Ribonuclease Inhibitor"/>
    <property type="match status" value="1"/>
</dbReference>
<protein>
    <submittedName>
        <fullName evidence="2">Cell wall biogenesis protein mhp1</fullName>
    </submittedName>
</protein>
<dbReference type="InterPro" id="IPR032675">
    <property type="entry name" value="LRR_dom_sf"/>
</dbReference>
<organism evidence="2 3">
    <name type="scientific">Teratosphaeria destructans</name>
    <dbReference type="NCBI Taxonomy" id="418781"/>
    <lineage>
        <taxon>Eukaryota</taxon>
        <taxon>Fungi</taxon>
        <taxon>Dikarya</taxon>
        <taxon>Ascomycota</taxon>
        <taxon>Pezizomycotina</taxon>
        <taxon>Dothideomycetes</taxon>
        <taxon>Dothideomycetidae</taxon>
        <taxon>Mycosphaerellales</taxon>
        <taxon>Teratosphaeriaceae</taxon>
        <taxon>Teratosphaeria</taxon>
    </lineage>
</organism>
<reference evidence="2 3" key="1">
    <citation type="journal article" date="2018" name="IMA Fungus">
        <title>IMA Genome-F 10: Nine draft genome sequences of Claviceps purpurea s.lat., including C. arundinis, C. humidiphila, and C. cf. spartinae, pseudomolecules for the pitch canker pathogen Fusarium circinatum, draft genome of Davidsoniella eucalypti, Grosmannia galeiformis, Quambalaria eucalypti, and Teratosphaeria destructans.</title>
        <authorList>
            <person name="Wingfield B.D."/>
            <person name="Liu M."/>
            <person name="Nguyen H.D."/>
            <person name="Lane F.A."/>
            <person name="Morgan S.W."/>
            <person name="De Vos L."/>
            <person name="Wilken P.M."/>
            <person name="Duong T.A."/>
            <person name="Aylward J."/>
            <person name="Coetzee M.P."/>
            <person name="Dadej K."/>
            <person name="De Beer Z.W."/>
            <person name="Findlay W."/>
            <person name="Havenga M."/>
            <person name="Kolarik M."/>
            <person name="Menzies J.G."/>
            <person name="Naidoo K."/>
            <person name="Pochopski O."/>
            <person name="Shoukouhi P."/>
            <person name="Santana Q.C."/>
            <person name="Seifert K.A."/>
            <person name="Soal N."/>
            <person name="Steenkamp E.T."/>
            <person name="Tatham C.T."/>
            <person name="van der Nest M.A."/>
            <person name="Wingfield M.J."/>
        </authorList>
    </citation>
    <scope>NUCLEOTIDE SEQUENCE [LARGE SCALE GENOMIC DNA]</scope>
    <source>
        <strain evidence="2">CMW44962</strain>
    </source>
</reference>
<gene>
    <name evidence="2" type="ORF">Tdes44962_MAKER10253</name>
</gene>
<feature type="compositionally biased region" description="Low complexity" evidence="1">
    <location>
        <begin position="1135"/>
        <end position="1153"/>
    </location>
</feature>
<dbReference type="SUPFAM" id="SSF52047">
    <property type="entry name" value="RNI-like"/>
    <property type="match status" value="1"/>
</dbReference>
<feature type="compositionally biased region" description="Pro residues" evidence="1">
    <location>
        <begin position="84"/>
        <end position="97"/>
    </location>
</feature>
<accession>A0A9W7W094</accession>
<evidence type="ECO:0000313" key="3">
    <source>
        <dbReference type="Proteomes" id="UP001138500"/>
    </source>
</evidence>
<dbReference type="EMBL" id="RIBY02002183">
    <property type="protein sequence ID" value="KAH9823664.1"/>
    <property type="molecule type" value="Genomic_DNA"/>
</dbReference>
<name>A0A9W7W094_9PEZI</name>
<feature type="compositionally biased region" description="Polar residues" evidence="1">
    <location>
        <begin position="152"/>
        <end position="173"/>
    </location>
</feature>
<feature type="region of interest" description="Disordered" evidence="1">
    <location>
        <begin position="1123"/>
        <end position="1206"/>
    </location>
</feature>
<feature type="compositionally biased region" description="Low complexity" evidence="1">
    <location>
        <begin position="98"/>
        <end position="115"/>
    </location>
</feature>
<dbReference type="OrthoDB" id="8436363at2759"/>
<feature type="compositionally biased region" description="Basic residues" evidence="1">
    <location>
        <begin position="65"/>
        <end position="77"/>
    </location>
</feature>
<feature type="region of interest" description="Disordered" evidence="1">
    <location>
        <begin position="1032"/>
        <end position="1064"/>
    </location>
</feature>
<feature type="compositionally biased region" description="Basic and acidic residues" evidence="1">
    <location>
        <begin position="335"/>
        <end position="352"/>
    </location>
</feature>
<reference evidence="2 3" key="2">
    <citation type="journal article" date="2021" name="Curr. Genet.">
        <title>Genetic response to nitrogen starvation in the aggressive Eucalyptus foliar pathogen Teratosphaeria destructans.</title>
        <authorList>
            <person name="Havenga M."/>
            <person name="Wingfield B.D."/>
            <person name="Wingfield M.J."/>
            <person name="Dreyer L.L."/>
            <person name="Roets F."/>
            <person name="Aylward J."/>
        </authorList>
    </citation>
    <scope>NUCLEOTIDE SEQUENCE [LARGE SCALE GENOMIC DNA]</scope>
    <source>
        <strain evidence="2">CMW44962</strain>
    </source>
</reference>
<sequence length="1315" mass="142614">MLHDGTTLVGEPWAPEPRAPIDHSASSAKWRRPPEDYFTHGKQLSGRGQRTMEELHGVDVSWLHHPGKDHHHHRRPSSGRSSLPPRPPPKNAPPTPAPAAHQRQGIQANGRAANGQQGGLRKPHNVVTPAQVAEPARDSTNAHPSTPPIPPSTANGKNPSKSRPSLLLRTSSNGKKEGEGRRSSWLSNIGSKLSSSSQTTTPERPGPQPIAQGKQTAATSPGPGEKLATHMEEAEKVEPYIPSKPKDGNSSFFSNLTRRLSTASSNSVPRVQGNGGICQRRVLNVDPNRQRCQVPEMDVTRLRKVSFCVDVEIAGVARYSPHEEGAPDATLKNAKMKERSEGEALKKPQSAEDEKDDGANVDQGVDVPTVDGKIGKSAIEDDVDGGASPPDGDESASTARKREKKKKSEEERKIRRDNRRRKAEENGSVPVELQPSDEALDASAGSPPPPPAGALARSLDIKAPFGRDQSPAAPVARALPVQGKDRPTTDPVRIYRRCCQLRETPILKRITEQLMNPACIAPYEPGVVNCLDLTGSRLQLADVVTLGDWLAVVPVKSLRMEDADLNDEGVRCVLAGLLAAKRPEPSRRKNAVPRHRERLRPSHYEERSGVVEKLTFKNNPRISRLGWKYISLFLNMCRSIKTIDLSMNEFPATLPPSTNATPVKSPHNVPLGIRRDNDAAEMLFQCLAGRLGGSRLEELAVSECGLTASQVGKIVDGCLACGVSRLGVAGNYLDEEGLQHVMRYLRSGTCQGLDIGGNDLHGKLGMIAEALAGHKELPCWGLSLAGCNLEPSDLRELFPALARLPDFRFIDLSHNKALCERSNDTISLFRRYMSQFTQLKRIHLADVNMSPKQAIAVADCLPDGPRLAHLNILENPQLSALAGAKDEEAQEEACALYASLMAAVRVSSTLICIDIDVPSNDNSEVVKALAKQVVAYSLRNMEQFAIAEATGHTPAANATATAKDQLTGPHGGEQQVKDITVPDVLMHLVGQGEGNSSAHEADEPAPDDDYIVGGTGVVKALQYVLGEKANDLRRSSMPGTPITGAGGALPRPGSSAGQAPTAEQQVKAKKMSINLLGSARKIRTRLQPALAKEAQQGDEMAYRRLMFLDQTLASMIERFEDEYPETRVPKPPGSPRSVPSVSSSITSGSIPRTDIGSSITTQGTECSHAAVSDDEDEAHPNSLRTSLRASSVRRPGSEVSLASRAQTAEEGHLHRLGQHLRREVIDSPASATFPADISWRQKEAEDERIRDLGRKLYEISGENLKLMVGQEGWDRILKEAGANYEDLRRLQEMDPEGWEQFHESQMLARANRGGV</sequence>
<evidence type="ECO:0000313" key="2">
    <source>
        <dbReference type="EMBL" id="KAH9823664.1"/>
    </source>
</evidence>
<evidence type="ECO:0000256" key="1">
    <source>
        <dbReference type="SAM" id="MobiDB-lite"/>
    </source>
</evidence>
<feature type="region of interest" description="Disordered" evidence="1">
    <location>
        <begin position="322"/>
        <end position="434"/>
    </location>
</feature>
<comment type="caution">
    <text evidence="2">The sequence shown here is derived from an EMBL/GenBank/DDBJ whole genome shotgun (WGS) entry which is preliminary data.</text>
</comment>
<feature type="compositionally biased region" description="Polar residues" evidence="1">
    <location>
        <begin position="1055"/>
        <end position="1064"/>
    </location>
</feature>
<feature type="compositionally biased region" description="Low complexity" evidence="1">
    <location>
        <begin position="183"/>
        <end position="197"/>
    </location>
</feature>
<feature type="compositionally biased region" description="Polar residues" evidence="1">
    <location>
        <begin position="1155"/>
        <end position="1165"/>
    </location>
</feature>
<feature type="region of interest" description="Disordered" evidence="1">
    <location>
        <begin position="1"/>
        <end position="234"/>
    </location>
</feature>
<proteinExistence type="predicted"/>
<keyword evidence="3" id="KW-1185">Reference proteome</keyword>
<dbReference type="Proteomes" id="UP001138500">
    <property type="component" value="Unassembled WGS sequence"/>
</dbReference>